<gene>
    <name evidence="1" type="ORF">PRUPE_1G527500</name>
</gene>
<evidence type="ECO:0000313" key="1">
    <source>
        <dbReference type="EMBL" id="ONI35287.1"/>
    </source>
</evidence>
<sequence length="142" mass="16095">MRRKYIYIRTTNNTNQHKFTSTKTLRIITVKSSNNSANTVKFPYLFFGCLCSHSCLELNLHKMVGFGDGIGAPFGKLHDGVEKAFACSCKLTSDKVKKKRETLHKMNMTSKQKKREESEVWDPKTTKGACTLLFLGAPLENK</sequence>
<reference evidence="1 2" key="1">
    <citation type="journal article" date="2013" name="Nat. Genet.">
        <title>The high-quality draft genome of peach (Prunus persica) identifies unique patterns of genetic diversity, domestication and genome evolution.</title>
        <authorList>
            <consortium name="International Peach Genome Initiative"/>
            <person name="Verde I."/>
            <person name="Abbott A.G."/>
            <person name="Scalabrin S."/>
            <person name="Jung S."/>
            <person name="Shu S."/>
            <person name="Marroni F."/>
            <person name="Zhebentyayeva T."/>
            <person name="Dettori M.T."/>
            <person name="Grimwood J."/>
            <person name="Cattonaro F."/>
            <person name="Zuccolo A."/>
            <person name="Rossini L."/>
            <person name="Jenkins J."/>
            <person name="Vendramin E."/>
            <person name="Meisel L.A."/>
            <person name="Decroocq V."/>
            <person name="Sosinski B."/>
            <person name="Prochnik S."/>
            <person name="Mitros T."/>
            <person name="Policriti A."/>
            <person name="Cipriani G."/>
            <person name="Dondini L."/>
            <person name="Ficklin S."/>
            <person name="Goodstein D.M."/>
            <person name="Xuan P."/>
            <person name="Del Fabbro C."/>
            <person name="Aramini V."/>
            <person name="Copetti D."/>
            <person name="Gonzalez S."/>
            <person name="Horner D.S."/>
            <person name="Falchi R."/>
            <person name="Lucas S."/>
            <person name="Mica E."/>
            <person name="Maldonado J."/>
            <person name="Lazzari B."/>
            <person name="Bielenberg D."/>
            <person name="Pirona R."/>
            <person name="Miculan M."/>
            <person name="Barakat A."/>
            <person name="Testolin R."/>
            <person name="Stella A."/>
            <person name="Tartarini S."/>
            <person name="Tonutti P."/>
            <person name="Arus P."/>
            <person name="Orellana A."/>
            <person name="Wells C."/>
            <person name="Main D."/>
            <person name="Vizzotto G."/>
            <person name="Silva H."/>
            <person name="Salamini F."/>
            <person name="Schmutz J."/>
            <person name="Morgante M."/>
            <person name="Rokhsar D.S."/>
        </authorList>
    </citation>
    <scope>NUCLEOTIDE SEQUENCE [LARGE SCALE GENOMIC DNA]</scope>
    <source>
        <strain evidence="2">cv. Nemared</strain>
    </source>
</reference>
<organism evidence="1 2">
    <name type="scientific">Prunus persica</name>
    <name type="common">Peach</name>
    <name type="synonym">Amygdalus persica</name>
    <dbReference type="NCBI Taxonomy" id="3760"/>
    <lineage>
        <taxon>Eukaryota</taxon>
        <taxon>Viridiplantae</taxon>
        <taxon>Streptophyta</taxon>
        <taxon>Embryophyta</taxon>
        <taxon>Tracheophyta</taxon>
        <taxon>Spermatophyta</taxon>
        <taxon>Magnoliopsida</taxon>
        <taxon>eudicotyledons</taxon>
        <taxon>Gunneridae</taxon>
        <taxon>Pentapetalae</taxon>
        <taxon>rosids</taxon>
        <taxon>fabids</taxon>
        <taxon>Rosales</taxon>
        <taxon>Rosaceae</taxon>
        <taxon>Amygdaloideae</taxon>
        <taxon>Amygdaleae</taxon>
        <taxon>Prunus</taxon>
    </lineage>
</organism>
<name>A0A251RH39_PRUPE</name>
<accession>A0A251RH39</accession>
<dbReference type="AlphaFoldDB" id="A0A251RH39"/>
<protein>
    <submittedName>
        <fullName evidence="1">Uncharacterized protein</fullName>
    </submittedName>
</protein>
<keyword evidence="2" id="KW-1185">Reference proteome</keyword>
<dbReference type="Proteomes" id="UP000006882">
    <property type="component" value="Chromosome G1"/>
</dbReference>
<dbReference type="EMBL" id="CM007651">
    <property type="protein sequence ID" value="ONI35287.1"/>
    <property type="molecule type" value="Genomic_DNA"/>
</dbReference>
<proteinExistence type="predicted"/>
<evidence type="ECO:0000313" key="2">
    <source>
        <dbReference type="Proteomes" id="UP000006882"/>
    </source>
</evidence>
<dbReference type="Gramene" id="ONI35287">
    <property type="protein sequence ID" value="ONI35287"/>
    <property type="gene ID" value="PRUPE_1G527500"/>
</dbReference>